<dbReference type="AlphaFoldDB" id="A0A062VIE5"/>
<dbReference type="Proteomes" id="UP000027100">
    <property type="component" value="Unassembled WGS sequence"/>
</dbReference>
<dbReference type="InterPro" id="IPR008514">
    <property type="entry name" value="T6SS_Hcp"/>
</dbReference>
<name>A0A062VIE5_9PROT</name>
<protein>
    <submittedName>
        <fullName evidence="2">Uncharacterized protein</fullName>
    </submittedName>
</protein>
<keyword evidence="3" id="KW-1185">Reference proteome</keyword>
<evidence type="ECO:0000313" key="3">
    <source>
        <dbReference type="Proteomes" id="UP000027100"/>
    </source>
</evidence>
<dbReference type="Gene3D" id="2.30.110.20">
    <property type="entry name" value="Hcp1-like"/>
    <property type="match status" value="1"/>
</dbReference>
<sequence>MSQVVTKSRRFIGAAAASLLIAGLAHAGIEIDVGGTKIPATNLTFSVSQQPVYDPETYMPVEPKRSELYTGSLYVTRSFDTSSVKVLSHVINGTSVPSLQITMTTDGAPGRQVWKLTNATLNNYSTYSGEGNAVIENFDISYDTATLQVFTGPGNTPADTLTWKSAGTNNYPGVPAAAAEAE</sequence>
<dbReference type="Pfam" id="PF05638">
    <property type="entry name" value="T6SS_HCP"/>
    <property type="match status" value="1"/>
</dbReference>
<dbReference type="PATRIC" id="fig|1280954.3.peg.537"/>
<dbReference type="eggNOG" id="COG3157">
    <property type="taxonomic scope" value="Bacteria"/>
</dbReference>
<dbReference type="SUPFAM" id="SSF141452">
    <property type="entry name" value="Hcp1-like"/>
    <property type="match status" value="1"/>
</dbReference>
<dbReference type="STRING" id="1280954.HPO_02627"/>
<feature type="signal peptide" evidence="1">
    <location>
        <begin position="1"/>
        <end position="27"/>
    </location>
</feature>
<proteinExistence type="predicted"/>
<gene>
    <name evidence="2" type="ORF">HPO_02627</name>
</gene>
<dbReference type="InterPro" id="IPR036624">
    <property type="entry name" value="Hcp1-lik_sf"/>
</dbReference>
<evidence type="ECO:0000313" key="2">
    <source>
        <dbReference type="EMBL" id="KDA00273.1"/>
    </source>
</evidence>
<organism evidence="2 3">
    <name type="scientific">Hyphomonas polymorpha PS728</name>
    <dbReference type="NCBI Taxonomy" id="1280954"/>
    <lineage>
        <taxon>Bacteria</taxon>
        <taxon>Pseudomonadati</taxon>
        <taxon>Pseudomonadota</taxon>
        <taxon>Alphaproteobacteria</taxon>
        <taxon>Hyphomonadales</taxon>
        <taxon>Hyphomonadaceae</taxon>
        <taxon>Hyphomonas</taxon>
    </lineage>
</organism>
<evidence type="ECO:0000256" key="1">
    <source>
        <dbReference type="SAM" id="SignalP"/>
    </source>
</evidence>
<reference evidence="2 3" key="1">
    <citation type="journal article" date="2014" name="Antonie Van Leeuwenhoek">
        <title>Hyphomonas beringensis sp. nov. and Hyphomonas chukchiensis sp. nov., isolated from surface seawater of the Bering Sea and Chukchi Sea.</title>
        <authorList>
            <person name="Li C."/>
            <person name="Lai Q."/>
            <person name="Li G."/>
            <person name="Dong C."/>
            <person name="Wang J."/>
            <person name="Liao Y."/>
            <person name="Shao Z."/>
        </authorList>
    </citation>
    <scope>NUCLEOTIDE SEQUENCE [LARGE SCALE GENOMIC DNA]</scope>
    <source>
        <strain evidence="2 3">PS728</strain>
    </source>
</reference>
<dbReference type="EMBL" id="ARYM01000002">
    <property type="protein sequence ID" value="KDA00273.1"/>
    <property type="molecule type" value="Genomic_DNA"/>
</dbReference>
<dbReference type="OrthoDB" id="9917419at2"/>
<dbReference type="RefSeq" id="WP_035594080.1">
    <property type="nucleotide sequence ID" value="NZ_ARYM01000002.1"/>
</dbReference>
<feature type="chain" id="PRO_5001619098" evidence="1">
    <location>
        <begin position="28"/>
        <end position="182"/>
    </location>
</feature>
<accession>A0A062VIE5</accession>
<keyword evidence="1" id="KW-0732">Signal</keyword>
<comment type="caution">
    <text evidence="2">The sequence shown here is derived from an EMBL/GenBank/DDBJ whole genome shotgun (WGS) entry which is preliminary data.</text>
</comment>